<evidence type="ECO:0000313" key="3">
    <source>
        <dbReference type="Proteomes" id="UP000321907"/>
    </source>
</evidence>
<feature type="transmembrane region" description="Helical" evidence="1">
    <location>
        <begin position="160"/>
        <end position="182"/>
    </location>
</feature>
<gene>
    <name evidence="2" type="ORF">FUA23_07285</name>
</gene>
<feature type="transmembrane region" description="Helical" evidence="1">
    <location>
        <begin position="93"/>
        <end position="111"/>
    </location>
</feature>
<keyword evidence="1" id="KW-0812">Transmembrane</keyword>
<keyword evidence="3" id="KW-1185">Reference proteome</keyword>
<protein>
    <submittedName>
        <fullName evidence="2">DUF2306 domain-containing protein</fullName>
    </submittedName>
</protein>
<evidence type="ECO:0000256" key="1">
    <source>
        <dbReference type="SAM" id="Phobius"/>
    </source>
</evidence>
<dbReference type="Pfam" id="PF10067">
    <property type="entry name" value="DUF2306"/>
    <property type="match status" value="1"/>
</dbReference>
<dbReference type="OrthoDB" id="6385003at2"/>
<proteinExistence type="predicted"/>
<reference evidence="2 3" key="1">
    <citation type="submission" date="2019-08" db="EMBL/GenBank/DDBJ databases">
        <title>Lewinella sp. strain SSH13 Genome sequencing and assembly.</title>
        <authorList>
            <person name="Kim I."/>
        </authorList>
    </citation>
    <scope>NUCLEOTIDE SEQUENCE [LARGE SCALE GENOMIC DNA]</scope>
    <source>
        <strain evidence="2 3">SSH13</strain>
    </source>
</reference>
<feature type="transmembrane region" description="Helical" evidence="1">
    <location>
        <begin position="29"/>
        <end position="48"/>
    </location>
</feature>
<keyword evidence="1" id="KW-1133">Transmembrane helix</keyword>
<keyword evidence="1" id="KW-0472">Membrane</keyword>
<evidence type="ECO:0000313" key="2">
    <source>
        <dbReference type="EMBL" id="TXF90330.1"/>
    </source>
</evidence>
<dbReference type="AlphaFoldDB" id="A0A5C7FR21"/>
<organism evidence="2 3">
    <name type="scientific">Neolewinella aurantiaca</name>
    <dbReference type="NCBI Taxonomy" id="2602767"/>
    <lineage>
        <taxon>Bacteria</taxon>
        <taxon>Pseudomonadati</taxon>
        <taxon>Bacteroidota</taxon>
        <taxon>Saprospiria</taxon>
        <taxon>Saprospirales</taxon>
        <taxon>Lewinellaceae</taxon>
        <taxon>Neolewinella</taxon>
    </lineage>
</organism>
<dbReference type="Proteomes" id="UP000321907">
    <property type="component" value="Unassembled WGS sequence"/>
</dbReference>
<feature type="transmembrane region" description="Helical" evidence="1">
    <location>
        <begin position="68"/>
        <end position="87"/>
    </location>
</feature>
<feature type="transmembrane region" description="Helical" evidence="1">
    <location>
        <begin position="132"/>
        <end position="154"/>
    </location>
</feature>
<dbReference type="EMBL" id="VOXD01000008">
    <property type="protein sequence ID" value="TXF90330.1"/>
    <property type="molecule type" value="Genomic_DNA"/>
</dbReference>
<comment type="caution">
    <text evidence="2">The sequence shown here is derived from an EMBL/GenBank/DDBJ whole genome shotgun (WGS) entry which is preliminary data.</text>
</comment>
<accession>A0A5C7FR21</accession>
<sequence length="190" mass="22086">MLLITWQYIPVRFDVAFLKLKEPIAYRHYQVAFFGHVYTSIVVLICGIPQFSQRLRLRWPAVHRWAGYAYVGLILLVAAPAGLVMALYANGGWSAQLSFVLQAVLWFWFTYRALRAIRKGRVGEHRDFMLRSFALTLSAISLRLFKWGIVALFAPPPMDTYRIVAWAGWLVNLGLAELWIYYRIDHHLKI</sequence>
<name>A0A5C7FR21_9BACT</name>
<dbReference type="InterPro" id="IPR018750">
    <property type="entry name" value="DUF2306_membrane"/>
</dbReference>